<protein>
    <submittedName>
        <fullName evidence="2">Uncharacterized protein</fullName>
    </submittedName>
</protein>
<accession>A0A5E4QUQ9</accession>
<name>A0A5E4QUQ9_9NEOP</name>
<sequence>AGGATTVARRPGVVAGVVAGSGGQGDGRTQRRRGRRPANRDERYHDTQSVSASRDVRPRRCHLVTGLCVTCAVSCTTSYQPFAIYIARYTCRALRIRAIFLLAQTVKNCKQSTRADSQ</sequence>
<keyword evidence="3" id="KW-1185">Reference proteome</keyword>
<gene>
    <name evidence="2" type="ORF">LSINAPIS_LOCUS11517</name>
</gene>
<dbReference type="Proteomes" id="UP000324832">
    <property type="component" value="Unassembled WGS sequence"/>
</dbReference>
<feature type="non-terminal residue" evidence="2">
    <location>
        <position position="1"/>
    </location>
</feature>
<evidence type="ECO:0000313" key="3">
    <source>
        <dbReference type="Proteomes" id="UP000324832"/>
    </source>
</evidence>
<dbReference type="EMBL" id="FZQP02005110">
    <property type="protein sequence ID" value="VVD00986.1"/>
    <property type="molecule type" value="Genomic_DNA"/>
</dbReference>
<feature type="region of interest" description="Disordered" evidence="1">
    <location>
        <begin position="16"/>
        <end position="56"/>
    </location>
</feature>
<dbReference type="AlphaFoldDB" id="A0A5E4QUQ9"/>
<reference evidence="2 3" key="1">
    <citation type="submission" date="2017-07" db="EMBL/GenBank/DDBJ databases">
        <authorList>
            <person name="Talla V."/>
            <person name="Backstrom N."/>
        </authorList>
    </citation>
    <scope>NUCLEOTIDE SEQUENCE [LARGE SCALE GENOMIC DNA]</scope>
</reference>
<evidence type="ECO:0000313" key="2">
    <source>
        <dbReference type="EMBL" id="VVD00986.1"/>
    </source>
</evidence>
<proteinExistence type="predicted"/>
<organism evidence="2 3">
    <name type="scientific">Leptidea sinapis</name>
    <dbReference type="NCBI Taxonomy" id="189913"/>
    <lineage>
        <taxon>Eukaryota</taxon>
        <taxon>Metazoa</taxon>
        <taxon>Ecdysozoa</taxon>
        <taxon>Arthropoda</taxon>
        <taxon>Hexapoda</taxon>
        <taxon>Insecta</taxon>
        <taxon>Pterygota</taxon>
        <taxon>Neoptera</taxon>
        <taxon>Endopterygota</taxon>
        <taxon>Lepidoptera</taxon>
        <taxon>Glossata</taxon>
        <taxon>Ditrysia</taxon>
        <taxon>Papilionoidea</taxon>
        <taxon>Pieridae</taxon>
        <taxon>Dismorphiinae</taxon>
        <taxon>Leptidea</taxon>
    </lineage>
</organism>
<evidence type="ECO:0000256" key="1">
    <source>
        <dbReference type="SAM" id="MobiDB-lite"/>
    </source>
</evidence>